<dbReference type="EMBL" id="VUJX02000009">
    <property type="protein sequence ID" value="KAL0932190.1"/>
    <property type="molecule type" value="Genomic_DNA"/>
</dbReference>
<organism evidence="1 2">
    <name type="scientific">Colletotrichum truncatum</name>
    <name type="common">Anthracnose fungus</name>
    <name type="synonym">Colletotrichum capsici</name>
    <dbReference type="NCBI Taxonomy" id="5467"/>
    <lineage>
        <taxon>Eukaryota</taxon>
        <taxon>Fungi</taxon>
        <taxon>Dikarya</taxon>
        <taxon>Ascomycota</taxon>
        <taxon>Pezizomycotina</taxon>
        <taxon>Sordariomycetes</taxon>
        <taxon>Hypocreomycetidae</taxon>
        <taxon>Glomerellales</taxon>
        <taxon>Glomerellaceae</taxon>
        <taxon>Colletotrichum</taxon>
        <taxon>Colletotrichum truncatum species complex</taxon>
    </lineage>
</organism>
<comment type="caution">
    <text evidence="1">The sequence shown here is derived from an EMBL/GenBank/DDBJ whole genome shotgun (WGS) entry which is preliminary data.</text>
</comment>
<protein>
    <submittedName>
        <fullName evidence="1">Zinc finger protein</fullName>
    </submittedName>
</protein>
<evidence type="ECO:0000313" key="1">
    <source>
        <dbReference type="EMBL" id="KAL0932190.1"/>
    </source>
</evidence>
<evidence type="ECO:0000313" key="2">
    <source>
        <dbReference type="Proteomes" id="UP000805649"/>
    </source>
</evidence>
<gene>
    <name evidence="1" type="ORF">CTRU02_213143</name>
</gene>
<reference evidence="1 2" key="1">
    <citation type="journal article" date="2020" name="Phytopathology">
        <title>Genome Sequence Resources of Colletotrichum truncatum, C. plurivorum, C. musicola, and C. sojae: Four Species Pathogenic to Soybean (Glycine max).</title>
        <authorList>
            <person name="Rogerio F."/>
            <person name="Boufleur T.R."/>
            <person name="Ciampi-Guillardi M."/>
            <person name="Sukno S.A."/>
            <person name="Thon M.R."/>
            <person name="Massola Junior N.S."/>
            <person name="Baroncelli R."/>
        </authorList>
    </citation>
    <scope>NUCLEOTIDE SEQUENCE [LARGE SCALE GENOMIC DNA]</scope>
    <source>
        <strain evidence="1 2">CMES1059</strain>
    </source>
</reference>
<proteinExistence type="predicted"/>
<accession>A0ACC3YJW3</accession>
<sequence>MTFTCGTCWRQFPAGWHSREQHLNATGHGIPLYECDTCDRYFNSQHSVDQHMNALDHWAQPATPHTYWECDRCSDCFCDEEELQEHELEDHCYCKPCGRFFQNRNNLQQHLNSKLHRISDLQCPFCKEFRNTATGLVYHLEQGCCPNAPLDRDKLYQAVRQRDPNGVLAKKLLDWHGSPVYRATSKTWNPEYCAFECYLCHRLFQQLPGLTQHLNSPVHQEKLYHCPNRSCIKEFTTLAAVINHLESESCNFMRFANVQKQVGRIIDPGRMISF</sequence>
<keyword evidence="2" id="KW-1185">Reference proteome</keyword>
<name>A0ACC3YJW3_COLTU</name>
<dbReference type="Proteomes" id="UP000805649">
    <property type="component" value="Unassembled WGS sequence"/>
</dbReference>